<feature type="chain" id="PRO_5016563415" evidence="1">
    <location>
        <begin position="23"/>
        <end position="242"/>
    </location>
</feature>
<sequence length="242" mass="26253">MPYLRLVLALLLPLAAALPAHAANTPLPIEQIRIDELMNDTQKTGGGIESSEMVWWLPPQLWAYVLAKQEGAGGKHDKSASQAVSKQFQDLFTRHTVVAVLRISDNNTLNPEFSGEAELRSQLRLIDMNGESHTPVAADKVDPELSAILKVMRPVLTGLIGPAGENMQFYVFPGRGKAGPVADALADGKMRVMLGRNEFVFRLPLGALLPARRDPGNGETFPGNYRYNPYTGSPLEAVGGGR</sequence>
<comment type="caution">
    <text evidence="2">The sequence shown here is derived from an EMBL/GenBank/DDBJ whole genome shotgun (WGS) entry which is preliminary data.</text>
</comment>
<evidence type="ECO:0000313" key="2">
    <source>
        <dbReference type="EMBL" id="RDZ29174.1"/>
    </source>
</evidence>
<protein>
    <submittedName>
        <fullName evidence="2">Uncharacterized protein</fullName>
    </submittedName>
</protein>
<keyword evidence="3" id="KW-1185">Reference proteome</keyword>
<dbReference type="AlphaFoldDB" id="A0A371K5M7"/>
<organism evidence="2 3">
    <name type="scientific">Lysobacter silvisoli</name>
    <dbReference type="NCBI Taxonomy" id="2293254"/>
    <lineage>
        <taxon>Bacteria</taxon>
        <taxon>Pseudomonadati</taxon>
        <taxon>Pseudomonadota</taxon>
        <taxon>Gammaproteobacteria</taxon>
        <taxon>Lysobacterales</taxon>
        <taxon>Lysobacteraceae</taxon>
        <taxon>Lysobacter</taxon>
    </lineage>
</organism>
<reference evidence="2 3" key="1">
    <citation type="submission" date="2018-08" db="EMBL/GenBank/DDBJ databases">
        <title>Lysobacter sp. zong2l5, whole genome shotgun sequence.</title>
        <authorList>
            <person name="Zhang X."/>
            <person name="Feng G."/>
            <person name="Zhu H."/>
        </authorList>
    </citation>
    <scope>NUCLEOTIDE SEQUENCE [LARGE SCALE GENOMIC DNA]</scope>
    <source>
        <strain evidence="3">zong2l5</strain>
    </source>
</reference>
<keyword evidence="1" id="KW-0732">Signal</keyword>
<feature type="signal peptide" evidence="1">
    <location>
        <begin position="1"/>
        <end position="22"/>
    </location>
</feature>
<accession>A0A371K5M7</accession>
<name>A0A371K5M7_9GAMM</name>
<dbReference type="OrthoDB" id="5986339at2"/>
<evidence type="ECO:0000256" key="1">
    <source>
        <dbReference type="SAM" id="SignalP"/>
    </source>
</evidence>
<proteinExistence type="predicted"/>
<dbReference type="Proteomes" id="UP000264492">
    <property type="component" value="Unassembled WGS sequence"/>
</dbReference>
<dbReference type="RefSeq" id="WP_115858611.1">
    <property type="nucleotide sequence ID" value="NZ_QTSU01000001.1"/>
</dbReference>
<dbReference type="EMBL" id="QTSU01000001">
    <property type="protein sequence ID" value="RDZ29174.1"/>
    <property type="molecule type" value="Genomic_DNA"/>
</dbReference>
<gene>
    <name evidence="2" type="ORF">DX914_08800</name>
</gene>
<evidence type="ECO:0000313" key="3">
    <source>
        <dbReference type="Proteomes" id="UP000264492"/>
    </source>
</evidence>